<organism evidence="2 3">
    <name type="scientific">Heterodera schachtii</name>
    <name type="common">Sugarbeet cyst nematode worm</name>
    <name type="synonym">Tylenchus schachtii</name>
    <dbReference type="NCBI Taxonomy" id="97005"/>
    <lineage>
        <taxon>Eukaryota</taxon>
        <taxon>Metazoa</taxon>
        <taxon>Ecdysozoa</taxon>
        <taxon>Nematoda</taxon>
        <taxon>Chromadorea</taxon>
        <taxon>Rhabditida</taxon>
        <taxon>Tylenchina</taxon>
        <taxon>Tylenchomorpha</taxon>
        <taxon>Tylenchoidea</taxon>
        <taxon>Heteroderidae</taxon>
        <taxon>Heteroderinae</taxon>
        <taxon>Heterodera</taxon>
    </lineage>
</organism>
<evidence type="ECO:0000313" key="2">
    <source>
        <dbReference type="EMBL" id="KAL3098264.1"/>
    </source>
</evidence>
<proteinExistence type="predicted"/>
<dbReference type="EMBL" id="JBICCN010000051">
    <property type="protein sequence ID" value="KAL3098264.1"/>
    <property type="molecule type" value="Genomic_DNA"/>
</dbReference>
<evidence type="ECO:0000313" key="3">
    <source>
        <dbReference type="Proteomes" id="UP001620645"/>
    </source>
</evidence>
<accession>A0ABD2K5V7</accession>
<feature type="signal peptide" evidence="1">
    <location>
        <begin position="1"/>
        <end position="21"/>
    </location>
</feature>
<dbReference type="AlphaFoldDB" id="A0ABD2K5V7"/>
<comment type="caution">
    <text evidence="2">The sequence shown here is derived from an EMBL/GenBank/DDBJ whole genome shotgun (WGS) entry which is preliminary data.</text>
</comment>
<reference evidence="2 3" key="1">
    <citation type="submission" date="2024-10" db="EMBL/GenBank/DDBJ databases">
        <authorList>
            <person name="Kim D."/>
        </authorList>
    </citation>
    <scope>NUCLEOTIDE SEQUENCE [LARGE SCALE GENOMIC DNA]</scope>
    <source>
        <strain evidence="2">Taebaek</strain>
    </source>
</reference>
<name>A0ABD2K5V7_HETSC</name>
<sequence length="605" mass="68709">MPKFLFRTALLCAIIFLLVVARNSDEDNAESFEAVSVDNQLATEKVAEFLAKFGKLAAPTANVGTFIELLSLSAEAFLTTAFPIGSIIAGSLQISTKNESDEYKALANLRDSMQKNFENIRDGIYLAERMIGMENKLDDYVNNVRVPLKNLLVHMRKFWDPSVDKSPEAVQIFSKACYSAELTNTPLGILNYIYAHTVEGCKMGLTPGQVSLLAKFVPLLKKIRMKFENQTDNYQFITSKWMNRQKEYDLTHLFMQIEPNVAGRMLLKIKNLIDTSTFESSQEALSAVKAVVVPEEEDEPIQNSKCLLQDIITGRNYHRRSIEKLQNILRLNTIQLMMYGSFCANVTFKGNSTEIQWFQTEILRIAVQIMDHAKKYVENELEKTFPLIEIGLVESVIDQMGLTPPVKDNGTIFKTMVEIYSELNQYGNQKYHRQGFVSTNLQNDTDFTLRCSPENCFAVLDYNGVHVVITRFDTGADQGRAIDAYDWLFRLDPDAQTNRRQLLAKYFEQYFDIGKMSVLLDRFERRHFPLTNEDQFHNVAILRRKSTAPYKLPSSTAFCNPNCGSGDEFVPSLFPPAIAAARHTPQKLYLAQCMGRASIQTLSST</sequence>
<gene>
    <name evidence="2" type="ORF">niasHS_002100</name>
</gene>
<evidence type="ECO:0000256" key="1">
    <source>
        <dbReference type="SAM" id="SignalP"/>
    </source>
</evidence>
<feature type="chain" id="PRO_5044758355" evidence="1">
    <location>
        <begin position="22"/>
        <end position="605"/>
    </location>
</feature>
<keyword evidence="3" id="KW-1185">Reference proteome</keyword>
<dbReference type="Proteomes" id="UP001620645">
    <property type="component" value="Unassembled WGS sequence"/>
</dbReference>
<keyword evidence="1" id="KW-0732">Signal</keyword>
<protein>
    <submittedName>
        <fullName evidence="2">Uncharacterized protein</fullName>
    </submittedName>
</protein>